<keyword evidence="2" id="KW-1185">Reference proteome</keyword>
<proteinExistence type="predicted"/>
<protein>
    <submittedName>
        <fullName evidence="1">Uncharacterized protein</fullName>
    </submittedName>
</protein>
<dbReference type="EMBL" id="KQ435750">
    <property type="protein sequence ID" value="KOX76306.1"/>
    <property type="molecule type" value="Genomic_DNA"/>
</dbReference>
<name>A0A0M9A4I2_9HYME</name>
<evidence type="ECO:0000313" key="2">
    <source>
        <dbReference type="Proteomes" id="UP000053105"/>
    </source>
</evidence>
<organism evidence="1 2">
    <name type="scientific">Melipona quadrifasciata</name>
    <dbReference type="NCBI Taxonomy" id="166423"/>
    <lineage>
        <taxon>Eukaryota</taxon>
        <taxon>Metazoa</taxon>
        <taxon>Ecdysozoa</taxon>
        <taxon>Arthropoda</taxon>
        <taxon>Hexapoda</taxon>
        <taxon>Insecta</taxon>
        <taxon>Pterygota</taxon>
        <taxon>Neoptera</taxon>
        <taxon>Endopterygota</taxon>
        <taxon>Hymenoptera</taxon>
        <taxon>Apocrita</taxon>
        <taxon>Aculeata</taxon>
        <taxon>Apoidea</taxon>
        <taxon>Anthophila</taxon>
        <taxon>Apidae</taxon>
        <taxon>Melipona</taxon>
    </lineage>
</organism>
<accession>A0A0M9A4I2</accession>
<evidence type="ECO:0000313" key="1">
    <source>
        <dbReference type="EMBL" id="KOX76306.1"/>
    </source>
</evidence>
<dbReference type="Proteomes" id="UP000053105">
    <property type="component" value="Unassembled WGS sequence"/>
</dbReference>
<reference evidence="1 2" key="1">
    <citation type="submission" date="2015-07" db="EMBL/GenBank/DDBJ databases">
        <title>The genome of Melipona quadrifasciata.</title>
        <authorList>
            <person name="Pan H."/>
            <person name="Kapheim K."/>
        </authorList>
    </citation>
    <scope>NUCLEOTIDE SEQUENCE [LARGE SCALE GENOMIC DNA]</scope>
    <source>
        <strain evidence="1">0111107301</strain>
        <tissue evidence="1">Whole body</tissue>
    </source>
</reference>
<gene>
    <name evidence="1" type="ORF">WN51_11637</name>
</gene>
<sequence length="52" mass="6088">MTNELQDASNVTKMTVKEERKQIFEFISIRGVLRSCFTIRSNNKRNTSHQSL</sequence>
<dbReference type="AlphaFoldDB" id="A0A0M9A4I2"/>